<evidence type="ECO:0000256" key="5">
    <source>
        <dbReference type="ARBA" id="ARBA00038515"/>
    </source>
</evidence>
<dbReference type="PROSITE" id="PS51473">
    <property type="entry name" value="GNK2"/>
    <property type="match status" value="3"/>
</dbReference>
<comment type="subcellular location">
    <subcellularLocation>
        <location evidence="1">Secreted</location>
    </subcellularLocation>
</comment>
<dbReference type="Pfam" id="PF01657">
    <property type="entry name" value="Stress-antifung"/>
    <property type="match status" value="4"/>
</dbReference>
<organism evidence="7 8">
    <name type="scientific">Arabidopsis thaliana</name>
    <name type="common">Mouse-ear cress</name>
    <dbReference type="NCBI Taxonomy" id="3702"/>
    <lineage>
        <taxon>Eukaryota</taxon>
        <taxon>Viridiplantae</taxon>
        <taxon>Streptophyta</taxon>
        <taxon>Embryophyta</taxon>
        <taxon>Tracheophyta</taxon>
        <taxon>Spermatophyta</taxon>
        <taxon>Magnoliopsida</taxon>
        <taxon>eudicotyledons</taxon>
        <taxon>Gunneridae</taxon>
        <taxon>Pentapetalae</taxon>
        <taxon>rosids</taxon>
        <taxon>malvids</taxon>
        <taxon>Brassicales</taxon>
        <taxon>Brassicaceae</taxon>
        <taxon>Camelineae</taxon>
        <taxon>Arabidopsis</taxon>
    </lineage>
</organism>
<evidence type="ECO:0000256" key="3">
    <source>
        <dbReference type="ARBA" id="ARBA00022729"/>
    </source>
</evidence>
<keyword evidence="4" id="KW-0677">Repeat</keyword>
<feature type="domain" description="Gnk2-homologous" evidence="6">
    <location>
        <begin position="309"/>
        <end position="417"/>
    </location>
</feature>
<dbReference type="CDD" id="cd23509">
    <property type="entry name" value="Gnk2-like"/>
    <property type="match status" value="4"/>
</dbReference>
<feature type="domain" description="Gnk2-homologous" evidence="6">
    <location>
        <begin position="40"/>
        <end position="144"/>
    </location>
</feature>
<evidence type="ECO:0000256" key="1">
    <source>
        <dbReference type="ARBA" id="ARBA00004613"/>
    </source>
</evidence>
<accession>A0A7G2EMJ4</accession>
<evidence type="ECO:0000313" key="7">
    <source>
        <dbReference type="EMBL" id="CAD5323785.1"/>
    </source>
</evidence>
<dbReference type="AlphaFoldDB" id="A0A7G2EMJ4"/>
<reference evidence="7 8" key="1">
    <citation type="submission" date="2020-09" db="EMBL/GenBank/DDBJ databases">
        <authorList>
            <person name="Ashkenazy H."/>
        </authorList>
    </citation>
    <scope>NUCLEOTIDE SEQUENCE [LARGE SCALE GENOMIC DNA]</scope>
    <source>
        <strain evidence="8">cv. Cdm-0</strain>
    </source>
</reference>
<dbReference type="GO" id="GO:0005576">
    <property type="term" value="C:extracellular region"/>
    <property type="evidence" value="ECO:0007669"/>
    <property type="project" value="UniProtKB-SubCell"/>
</dbReference>
<dbReference type="InterPro" id="IPR050581">
    <property type="entry name" value="CRR_secretory_protein"/>
</dbReference>
<evidence type="ECO:0000313" key="8">
    <source>
        <dbReference type="Proteomes" id="UP000516314"/>
    </source>
</evidence>
<dbReference type="PANTHER" id="PTHR32411:SF54">
    <property type="entry name" value="CYSTEINE-RICH REPEAT SECRETORY PROTEIN 29-RELATED"/>
    <property type="match status" value="1"/>
</dbReference>
<dbReference type="PANTHER" id="PTHR32411">
    <property type="entry name" value="CYSTEINE-RICH REPEAT SECRETORY PROTEIN 38-RELATED"/>
    <property type="match status" value="1"/>
</dbReference>
<dbReference type="InterPro" id="IPR038408">
    <property type="entry name" value="GNK2_sf"/>
</dbReference>
<dbReference type="FunFam" id="3.30.430.20:FF:000002">
    <property type="entry name" value="Cysteine-rich receptor-like protein kinase 10"/>
    <property type="match status" value="1"/>
</dbReference>
<protein>
    <submittedName>
        <fullName evidence="7">(thale cress) hypothetical protein</fullName>
    </submittedName>
</protein>
<feature type="domain" description="Gnk2-homologous" evidence="6">
    <location>
        <begin position="201"/>
        <end position="303"/>
    </location>
</feature>
<keyword evidence="2" id="KW-0964">Secreted</keyword>
<evidence type="ECO:0000259" key="6">
    <source>
        <dbReference type="PROSITE" id="PS51473"/>
    </source>
</evidence>
<sequence length="420" mass="47605">MYFPPSSVPKRLVLVHISAVVAIKLLLIRSVSSLNMTNAYLQHKCIVSEGKYQPGSVYEKNLNIIIRASSAGDFRSGFDLVFRGKGSNFVTLMYQCRGDSYGSRCRSCYTTALSANASGSPLEFKQKMVDFLLNLGLKATSEDNMDKYNQAVMYAMGEERVGTKKLYAMVQCTKDLWLKTCYACLEWIILKESDCCDDQCYLHHKCVNDQGTYNSGTPYEKNLNSLIRTISTLNLNFGFVHSSNGDAPNSVFIKLQCRGDSYFSKCRSCLATANSEIRRRCPKNKGKIIWYDNCVLEISSIDTFNKIDYQNNFFMYNAKDVSGDIELFNKNTRDLLHELKEKANIKSKKDFMYAAGEKGLGEKKLYAMVQCTKDLTPNNCNVCLNWIMAKLPKCCKGKQGGRVLSTSCNFRYELYPFLMI</sequence>
<dbReference type="Proteomes" id="UP000516314">
    <property type="component" value="Chromosome 3"/>
</dbReference>
<dbReference type="Gene3D" id="3.30.430.20">
    <property type="entry name" value="Gnk2 domain, C-X8-C-X2-C motif"/>
    <property type="match status" value="4"/>
</dbReference>
<dbReference type="InterPro" id="IPR002902">
    <property type="entry name" value="GNK2"/>
</dbReference>
<name>A0A7G2EMJ4_ARATH</name>
<comment type="similarity">
    <text evidence="5">Belongs to the cysteine-rich repeat secretory protein family.</text>
</comment>
<evidence type="ECO:0000256" key="4">
    <source>
        <dbReference type="ARBA" id="ARBA00022737"/>
    </source>
</evidence>
<evidence type="ECO:0000256" key="2">
    <source>
        <dbReference type="ARBA" id="ARBA00022525"/>
    </source>
</evidence>
<proteinExistence type="inferred from homology"/>
<dbReference type="EMBL" id="LR881468">
    <property type="protein sequence ID" value="CAD5323785.1"/>
    <property type="molecule type" value="Genomic_DNA"/>
</dbReference>
<gene>
    <name evidence="7" type="ORF">AT9943_LOCUS11712</name>
</gene>
<keyword evidence="3" id="KW-0732">Signal</keyword>